<dbReference type="GO" id="GO:0022857">
    <property type="term" value="F:transmembrane transporter activity"/>
    <property type="evidence" value="ECO:0007669"/>
    <property type="project" value="InterPro"/>
</dbReference>
<dbReference type="InterPro" id="IPR037185">
    <property type="entry name" value="EmrE-like"/>
</dbReference>
<protein>
    <recommendedName>
        <fullName evidence="8">Guanidinium exporter</fullName>
    </recommendedName>
</protein>
<evidence type="ECO:0000256" key="3">
    <source>
        <dbReference type="ARBA" id="ARBA00022475"/>
    </source>
</evidence>
<accession>A0A1B7HWM2</accession>
<dbReference type="Pfam" id="PF00893">
    <property type="entry name" value="Multi_Drug_Res"/>
    <property type="match status" value="1"/>
</dbReference>
<dbReference type="EMBL" id="LXEP01000026">
    <property type="protein sequence ID" value="OAT20061.1"/>
    <property type="molecule type" value="Genomic_DNA"/>
</dbReference>
<evidence type="ECO:0000256" key="2">
    <source>
        <dbReference type="ARBA" id="ARBA00022448"/>
    </source>
</evidence>
<proteinExistence type="inferred from homology"/>
<reference evidence="11 12" key="1">
    <citation type="submission" date="2016-04" db="EMBL/GenBank/DDBJ databases">
        <title>ATOL: Assembling a taxonomically balanced genome-scale reconstruction of the evolutionary history of the Enterobacteriaceae.</title>
        <authorList>
            <person name="Plunkett G.III."/>
            <person name="Neeno-Eckwall E.C."/>
            <person name="Glasner J.D."/>
            <person name="Perna N.T."/>
        </authorList>
    </citation>
    <scope>NUCLEOTIDE SEQUENCE [LARGE SCALE GENOMIC DNA]</scope>
    <source>
        <strain evidence="11 12">ATCC 51604</strain>
    </source>
</reference>
<dbReference type="NCBIfam" id="NF008512">
    <property type="entry name" value="PRK11431.1"/>
    <property type="match status" value="1"/>
</dbReference>
<keyword evidence="3" id="KW-1003">Cell membrane</keyword>
<evidence type="ECO:0000256" key="7">
    <source>
        <dbReference type="ARBA" id="ARBA00038151"/>
    </source>
</evidence>
<dbReference type="InterPro" id="IPR045324">
    <property type="entry name" value="Small_multidrug_res"/>
</dbReference>
<dbReference type="GO" id="GO:0005886">
    <property type="term" value="C:plasma membrane"/>
    <property type="evidence" value="ECO:0007669"/>
    <property type="project" value="UniProtKB-SubCell"/>
</dbReference>
<keyword evidence="4 9" id="KW-0812">Transmembrane</keyword>
<feature type="transmembrane region" description="Helical" evidence="10">
    <location>
        <begin position="88"/>
        <end position="106"/>
    </location>
</feature>
<comment type="subcellular location">
    <subcellularLocation>
        <location evidence="1 9">Cell membrane</location>
        <topology evidence="1 9">Multi-pass membrane protein</topology>
    </subcellularLocation>
</comment>
<organism evidence="11 12">
    <name type="scientific">Buttiauxella gaviniae ATCC 51604</name>
    <dbReference type="NCBI Taxonomy" id="1354253"/>
    <lineage>
        <taxon>Bacteria</taxon>
        <taxon>Pseudomonadati</taxon>
        <taxon>Pseudomonadota</taxon>
        <taxon>Gammaproteobacteria</taxon>
        <taxon>Enterobacterales</taxon>
        <taxon>Enterobacteriaceae</taxon>
        <taxon>Buttiauxella</taxon>
    </lineage>
</organism>
<dbReference type="PANTHER" id="PTHR30561">
    <property type="entry name" value="SMR FAMILY PROTON-DEPENDENT DRUG EFFLUX TRANSPORTER SUGE"/>
    <property type="match status" value="1"/>
</dbReference>
<evidence type="ECO:0000256" key="8">
    <source>
        <dbReference type="ARBA" id="ARBA00039168"/>
    </source>
</evidence>
<evidence type="ECO:0000256" key="10">
    <source>
        <dbReference type="SAM" id="Phobius"/>
    </source>
</evidence>
<keyword evidence="5 10" id="KW-1133">Transmembrane helix</keyword>
<dbReference type="GO" id="GO:1990961">
    <property type="term" value="P:xenobiotic detoxification by transmembrane export across the plasma membrane"/>
    <property type="evidence" value="ECO:0007669"/>
    <property type="project" value="UniProtKB-ARBA"/>
</dbReference>
<dbReference type="PATRIC" id="fig|1354253.4.peg.2632"/>
<evidence type="ECO:0000313" key="12">
    <source>
        <dbReference type="Proteomes" id="UP000078504"/>
    </source>
</evidence>
<name>A0A1B7HWM2_9ENTR</name>
<gene>
    <name evidence="11" type="ORF">M977_02588</name>
</gene>
<keyword evidence="2" id="KW-0813">Transport</keyword>
<dbReference type="Proteomes" id="UP000078504">
    <property type="component" value="Unassembled WGS sequence"/>
</dbReference>
<evidence type="ECO:0000256" key="9">
    <source>
        <dbReference type="RuleBase" id="RU003942"/>
    </source>
</evidence>
<comment type="similarity">
    <text evidence="7">Belongs to the drug/metabolite transporter (DMT) superfamily. Small multidrug resistance (SMR) (TC 2.A.7.1) family. Gdx/SugE subfamily.</text>
</comment>
<dbReference type="AlphaFoldDB" id="A0A1B7HWM2"/>
<evidence type="ECO:0000256" key="1">
    <source>
        <dbReference type="ARBA" id="ARBA00004651"/>
    </source>
</evidence>
<dbReference type="FunFam" id="1.10.3730.20:FF:000001">
    <property type="entry name" value="Quaternary ammonium compound resistance transporter SugE"/>
    <property type="match status" value="1"/>
</dbReference>
<keyword evidence="6 10" id="KW-0472">Membrane</keyword>
<evidence type="ECO:0000313" key="11">
    <source>
        <dbReference type="EMBL" id="OAT20061.1"/>
    </source>
</evidence>
<evidence type="ECO:0000256" key="6">
    <source>
        <dbReference type="ARBA" id="ARBA00023136"/>
    </source>
</evidence>
<feature type="transmembrane region" description="Helical" evidence="10">
    <location>
        <begin position="31"/>
        <end position="50"/>
    </location>
</feature>
<dbReference type="SUPFAM" id="SSF103481">
    <property type="entry name" value="Multidrug resistance efflux transporter EmrE"/>
    <property type="match status" value="1"/>
</dbReference>
<dbReference type="Gene3D" id="1.10.3730.20">
    <property type="match status" value="1"/>
</dbReference>
<comment type="caution">
    <text evidence="11">The sequence shown here is derived from an EMBL/GenBank/DDBJ whole genome shotgun (WGS) entry which is preliminary data.</text>
</comment>
<feature type="transmembrane region" description="Helical" evidence="10">
    <location>
        <begin position="62"/>
        <end position="82"/>
    </location>
</feature>
<dbReference type="PANTHER" id="PTHR30561:SF0">
    <property type="entry name" value="GUANIDINIUM EXPORTER"/>
    <property type="match status" value="1"/>
</dbReference>
<sequence>MELYMAWFILVIAGLLEVVWAVGLKYTHGFTRLWPSVITVVAMVVSIALLSWSMKTLPTGTAYAIWTGIGAVGAATTGIILLGESASLARIASLALIVIGIIGLKLSTH</sequence>
<evidence type="ECO:0000256" key="4">
    <source>
        <dbReference type="ARBA" id="ARBA00022692"/>
    </source>
</evidence>
<dbReference type="InterPro" id="IPR000390">
    <property type="entry name" value="Small_drug/metabolite_transptr"/>
</dbReference>
<evidence type="ECO:0000256" key="5">
    <source>
        <dbReference type="ARBA" id="ARBA00022989"/>
    </source>
</evidence>